<evidence type="ECO:0000256" key="4">
    <source>
        <dbReference type="ARBA" id="ARBA00022801"/>
    </source>
</evidence>
<keyword evidence="5" id="KW-0442">Lipid degradation</keyword>
<feature type="domain" description="Phospholipase D-like" evidence="8">
    <location>
        <begin position="75"/>
        <end position="215"/>
    </location>
</feature>
<dbReference type="InterPro" id="IPR025202">
    <property type="entry name" value="PLD-like_dom"/>
</dbReference>
<keyword evidence="7" id="KW-0732">Signal</keyword>
<evidence type="ECO:0000256" key="6">
    <source>
        <dbReference type="ARBA" id="ARBA00023098"/>
    </source>
</evidence>
<dbReference type="PANTHER" id="PTHR43856:SF1">
    <property type="entry name" value="MITOCHONDRIAL CARDIOLIPIN HYDROLASE"/>
    <property type="match status" value="1"/>
</dbReference>
<keyword evidence="6" id="KW-0443">Lipid metabolism</keyword>
<dbReference type="PANTHER" id="PTHR43856">
    <property type="entry name" value="CARDIOLIPIN HYDROLASE"/>
    <property type="match status" value="1"/>
</dbReference>
<dbReference type="InterPro" id="IPR051406">
    <property type="entry name" value="PLD_domain"/>
</dbReference>
<feature type="domain" description="Phospholipase D-like" evidence="8">
    <location>
        <begin position="263"/>
        <end position="388"/>
    </location>
</feature>
<proteinExistence type="inferred from homology"/>
<evidence type="ECO:0000256" key="2">
    <source>
        <dbReference type="ARBA" id="ARBA00008664"/>
    </source>
</evidence>
<name>A0ABY2RYN0_9PSEU</name>
<gene>
    <name evidence="9" type="ORF">FCN18_26710</name>
</gene>
<evidence type="ECO:0000313" key="10">
    <source>
        <dbReference type="Proteomes" id="UP000309992"/>
    </source>
</evidence>
<evidence type="ECO:0000256" key="7">
    <source>
        <dbReference type="SAM" id="SignalP"/>
    </source>
</evidence>
<dbReference type="SUPFAM" id="SSF56024">
    <property type="entry name" value="Phospholipase D/nuclease"/>
    <property type="match status" value="2"/>
</dbReference>
<dbReference type="EMBL" id="SWMS01000017">
    <property type="protein sequence ID" value="TKG65796.1"/>
    <property type="molecule type" value="Genomic_DNA"/>
</dbReference>
<sequence length="392" mass="42108">MRVKALLTVLTAAALAVTGAAIPTAAAGAGENPRPCADAPAAPVRTGAVFNDPAAGDPTAIVRQICGLVKQAPSGSRIRIAHFVISGEAGADFAAELVRAHERGVDVQVVLDGWQVTNPAVGALRDVLGTDETRRSWLHVCTGLSPEGNTAACIGTKGQHNKFYLFSRTGGQSDVVVQSSANFTDLNSTTYWNNALTLVGNSKLYRAYDSYFEDLAAERRTDDYARVTGTGMRGGSVTSYFHPFATQDPVAAFLDEAGCRTATTIRIGMSEWDTYRIGLAERLVELAGDGCDVRIVHGLIDDEVRRLLESHPNIALRALDDAAVLPGRIHSKYLLLEGEYDGEPGSRWVLTGSPNFNQTSLRRNDEAMLKTNLGTVYAQYEDNFRTMWAAAG</sequence>
<comment type="caution">
    <text evidence="9">The sequence shown here is derived from an EMBL/GenBank/DDBJ whole genome shotgun (WGS) entry which is preliminary data.</text>
</comment>
<dbReference type="Pfam" id="PF13091">
    <property type="entry name" value="PLDc_2"/>
    <property type="match status" value="2"/>
</dbReference>
<comment type="similarity">
    <text evidence="2">Belongs to the phospholipase D family.</text>
</comment>
<dbReference type="EC" id="3.1.4.4" evidence="3"/>
<evidence type="ECO:0000256" key="3">
    <source>
        <dbReference type="ARBA" id="ARBA00012027"/>
    </source>
</evidence>
<dbReference type="Gene3D" id="3.30.870.10">
    <property type="entry name" value="Endonuclease Chain A"/>
    <property type="match status" value="2"/>
</dbReference>
<reference evidence="9 10" key="1">
    <citation type="journal article" date="2015" name="Antonie Van Leeuwenhoek">
        <title>Prauserella endophytica sp. nov., an endophytic actinobacterium isolated from Tamarix taklamakanensis.</title>
        <authorList>
            <person name="Liu J.M."/>
            <person name="Habden X."/>
            <person name="Guo L."/>
            <person name="Tuo L."/>
            <person name="Jiang Z.K."/>
            <person name="Liu S.W."/>
            <person name="Liu X.F."/>
            <person name="Chen L."/>
            <person name="Li R.F."/>
            <person name="Zhang Y.Q."/>
            <person name="Sun C.H."/>
        </authorList>
    </citation>
    <scope>NUCLEOTIDE SEQUENCE [LARGE SCALE GENOMIC DNA]</scope>
    <source>
        <strain evidence="9 10">CGMCC 4.7182</strain>
    </source>
</reference>
<comment type="catalytic activity">
    <reaction evidence="1">
        <text>a 1,2-diacyl-sn-glycero-3-phosphocholine + H2O = a 1,2-diacyl-sn-glycero-3-phosphate + choline + H(+)</text>
        <dbReference type="Rhea" id="RHEA:14445"/>
        <dbReference type="ChEBI" id="CHEBI:15354"/>
        <dbReference type="ChEBI" id="CHEBI:15377"/>
        <dbReference type="ChEBI" id="CHEBI:15378"/>
        <dbReference type="ChEBI" id="CHEBI:57643"/>
        <dbReference type="ChEBI" id="CHEBI:58608"/>
        <dbReference type="EC" id="3.1.4.4"/>
    </reaction>
</comment>
<accession>A0ABY2RYN0</accession>
<dbReference type="RefSeq" id="WP_137096401.1">
    <property type="nucleotide sequence ID" value="NZ_SWMS01000017.1"/>
</dbReference>
<evidence type="ECO:0000256" key="5">
    <source>
        <dbReference type="ARBA" id="ARBA00022963"/>
    </source>
</evidence>
<keyword evidence="4" id="KW-0378">Hydrolase</keyword>
<evidence type="ECO:0000313" key="9">
    <source>
        <dbReference type="EMBL" id="TKG65796.1"/>
    </source>
</evidence>
<organism evidence="9 10">
    <name type="scientific">Prauserella endophytica</name>
    <dbReference type="NCBI Taxonomy" id="1592324"/>
    <lineage>
        <taxon>Bacteria</taxon>
        <taxon>Bacillati</taxon>
        <taxon>Actinomycetota</taxon>
        <taxon>Actinomycetes</taxon>
        <taxon>Pseudonocardiales</taxon>
        <taxon>Pseudonocardiaceae</taxon>
        <taxon>Prauserella</taxon>
        <taxon>Prauserella coralliicola group</taxon>
    </lineage>
</organism>
<feature type="signal peptide" evidence="7">
    <location>
        <begin position="1"/>
        <end position="29"/>
    </location>
</feature>
<protein>
    <recommendedName>
        <fullName evidence="3">phospholipase D</fullName>
        <ecNumber evidence="3">3.1.4.4</ecNumber>
    </recommendedName>
</protein>
<feature type="chain" id="PRO_5047193202" description="phospholipase D" evidence="7">
    <location>
        <begin position="30"/>
        <end position="392"/>
    </location>
</feature>
<dbReference type="Proteomes" id="UP000309992">
    <property type="component" value="Unassembled WGS sequence"/>
</dbReference>
<evidence type="ECO:0000256" key="1">
    <source>
        <dbReference type="ARBA" id="ARBA00000798"/>
    </source>
</evidence>
<evidence type="ECO:0000259" key="8">
    <source>
        <dbReference type="Pfam" id="PF13091"/>
    </source>
</evidence>
<keyword evidence="10" id="KW-1185">Reference proteome</keyword>